<keyword evidence="4 6" id="KW-1133">Transmembrane helix</keyword>
<keyword evidence="5 6" id="KW-0472">Membrane</keyword>
<evidence type="ECO:0000256" key="5">
    <source>
        <dbReference type="ARBA" id="ARBA00023136"/>
    </source>
</evidence>
<dbReference type="Gene3D" id="1.20.1640.10">
    <property type="entry name" value="Multidrug efflux transporter AcrB transmembrane domain"/>
    <property type="match status" value="2"/>
</dbReference>
<feature type="transmembrane region" description="Helical" evidence="6">
    <location>
        <begin position="699"/>
        <end position="719"/>
    </location>
</feature>
<keyword evidence="3 6" id="KW-0812">Transmembrane</keyword>
<evidence type="ECO:0000256" key="6">
    <source>
        <dbReference type="SAM" id="Phobius"/>
    </source>
</evidence>
<sequence length="812" mass="87441">MPGHALSMRRGARATLLIAWLLALAGLGWMVSQRLKISTDLRSFMPAPTTPDQRLLMEQVGEGPGSRLLLLSIGRSCASGNCSLHCSDSGIHAVACARGAGPSMAGAGSSDERLAALSQGLVAALKNDPRYSQVLNGSFDLGALDAKLLPYRYLLSPTLDTQPLDEAYLADQLQQRLDDLSSPAASLLKGLLPRDPTLEVLKLAELWTPAKSPELREGVWFSAQNEALLLVQTVAAGFDPGAQQQAIDGIQRAFHALPGSAGAKLELSGPGYFSVVVGAQTRHQADWIGRISTAGFIALLLLAYRSFSSLLLSALPIASAALAGIAALTVAFSEVHGITLAFGFTLLGVAQEYPIRVLSHRRAGEDAVQSVRALWPLLLTAIASACIAYLAFYASGVNGLKQLAVFTIVGLLVAGFSTRYLLPHLLPRRVRDVADMRWLAKARDFVDRLQRPRWIPLLVAVAIVAMLAVAPRPFWQNNLAALTPLPQDLLQHDARLREALGAPDVRYLLVLQATTEQGVLALSEKLQPLVDALVAKHAVDALELPSRYLPTVARQRARQQQLPDPATLRKTLNEALQGLPFRPDLFQPFLADVQAARTLPPLTPERYAQTPLGQRLAAMLVQRDGHWLGLGTVSGVHDVAALQALGENFHGAVRLLDLKAASESLVVDYRTRILQALLVAAILLVLTITFALRSLRRAWHVLAPMTLATFLVLAVERVAGVEISLFHLVALILAGGLGLHYALFFERDTGDPAEQRRTLHATIVCVLSALLVFGMLAWATIPVLRAIGLTVSLGVAFHFCLSILMAPHASED</sequence>
<reference evidence="9" key="1">
    <citation type="journal article" date="2019" name="Int. J. Syst. Evol. Microbiol.">
        <title>The Global Catalogue of Microorganisms (GCM) 10K type strain sequencing project: providing services to taxonomists for standard genome sequencing and annotation.</title>
        <authorList>
            <consortium name="The Broad Institute Genomics Platform"/>
            <consortium name="The Broad Institute Genome Sequencing Center for Infectious Disease"/>
            <person name="Wu L."/>
            <person name="Ma J."/>
        </authorList>
    </citation>
    <scope>NUCLEOTIDE SEQUENCE [LARGE SCALE GENOMIC DNA]</scope>
    <source>
        <strain evidence="9">CGMCC 1.13587</strain>
    </source>
</reference>
<dbReference type="EMBL" id="JBHSNG010000004">
    <property type="protein sequence ID" value="MFC5580707.1"/>
    <property type="molecule type" value="Genomic_DNA"/>
</dbReference>
<evidence type="ECO:0000313" key="9">
    <source>
        <dbReference type="Proteomes" id="UP001596111"/>
    </source>
</evidence>
<feature type="transmembrane region" description="Helical" evidence="6">
    <location>
        <begin position="403"/>
        <end position="422"/>
    </location>
</feature>
<dbReference type="RefSeq" id="WP_377325424.1">
    <property type="nucleotide sequence ID" value="NZ_JBHSNG010000004.1"/>
</dbReference>
<feature type="transmembrane region" description="Helical" evidence="6">
    <location>
        <begin position="758"/>
        <end position="781"/>
    </location>
</feature>
<keyword evidence="2" id="KW-1003">Cell membrane</keyword>
<dbReference type="SUPFAM" id="SSF82866">
    <property type="entry name" value="Multidrug efflux transporter AcrB transmembrane domain"/>
    <property type="match status" value="2"/>
</dbReference>
<dbReference type="PANTHER" id="PTHR33406:SF13">
    <property type="entry name" value="MEMBRANE PROTEIN YDFJ"/>
    <property type="match status" value="1"/>
</dbReference>
<feature type="transmembrane region" description="Helical" evidence="6">
    <location>
        <begin position="454"/>
        <end position="475"/>
    </location>
</feature>
<protein>
    <submittedName>
        <fullName evidence="8">MMPL family transporter</fullName>
    </submittedName>
</protein>
<feature type="transmembrane region" description="Helical" evidence="6">
    <location>
        <begin position="375"/>
        <end position="397"/>
    </location>
</feature>
<evidence type="ECO:0000256" key="4">
    <source>
        <dbReference type="ARBA" id="ARBA00022989"/>
    </source>
</evidence>
<dbReference type="InterPro" id="IPR050545">
    <property type="entry name" value="Mycobact_MmpL"/>
</dbReference>
<gene>
    <name evidence="8" type="ORF">ACFPPB_06235</name>
</gene>
<feature type="transmembrane region" description="Helical" evidence="6">
    <location>
        <begin position="725"/>
        <end position="746"/>
    </location>
</feature>
<comment type="subcellular location">
    <subcellularLocation>
        <location evidence="1">Cell membrane</location>
        <topology evidence="1">Multi-pass membrane protein</topology>
    </subcellularLocation>
</comment>
<dbReference type="Pfam" id="PF03176">
    <property type="entry name" value="MMPL"/>
    <property type="match status" value="1"/>
</dbReference>
<organism evidence="8 9">
    <name type="scientific">Rhodanobacter terrae</name>
    <dbReference type="NCBI Taxonomy" id="418647"/>
    <lineage>
        <taxon>Bacteria</taxon>
        <taxon>Pseudomonadati</taxon>
        <taxon>Pseudomonadota</taxon>
        <taxon>Gammaproteobacteria</taxon>
        <taxon>Lysobacterales</taxon>
        <taxon>Rhodanobacteraceae</taxon>
        <taxon>Rhodanobacter</taxon>
    </lineage>
</organism>
<dbReference type="Proteomes" id="UP001596111">
    <property type="component" value="Unassembled WGS sequence"/>
</dbReference>
<keyword evidence="9" id="KW-1185">Reference proteome</keyword>
<feature type="transmembrane region" description="Helical" evidence="6">
    <location>
        <begin position="338"/>
        <end position="355"/>
    </location>
</feature>
<feature type="transmembrane region" description="Helical" evidence="6">
    <location>
        <begin position="673"/>
        <end position="692"/>
    </location>
</feature>
<name>A0ABW0SUH5_9GAMM</name>
<evidence type="ECO:0000313" key="8">
    <source>
        <dbReference type="EMBL" id="MFC5580707.1"/>
    </source>
</evidence>
<accession>A0ABW0SUH5</accession>
<dbReference type="PANTHER" id="PTHR33406">
    <property type="entry name" value="MEMBRANE PROTEIN MJ1562-RELATED"/>
    <property type="match status" value="1"/>
</dbReference>
<feature type="transmembrane region" description="Helical" evidence="6">
    <location>
        <begin position="787"/>
        <end position="806"/>
    </location>
</feature>
<evidence type="ECO:0000256" key="1">
    <source>
        <dbReference type="ARBA" id="ARBA00004651"/>
    </source>
</evidence>
<feature type="domain" description="Membrane transport protein MMPL" evidence="7">
    <location>
        <begin position="218"/>
        <end position="426"/>
    </location>
</feature>
<comment type="caution">
    <text evidence="8">The sequence shown here is derived from an EMBL/GenBank/DDBJ whole genome shotgun (WGS) entry which is preliminary data.</text>
</comment>
<proteinExistence type="predicted"/>
<evidence type="ECO:0000259" key="7">
    <source>
        <dbReference type="Pfam" id="PF03176"/>
    </source>
</evidence>
<evidence type="ECO:0000256" key="2">
    <source>
        <dbReference type="ARBA" id="ARBA00022475"/>
    </source>
</evidence>
<evidence type="ECO:0000256" key="3">
    <source>
        <dbReference type="ARBA" id="ARBA00022692"/>
    </source>
</evidence>
<dbReference type="InterPro" id="IPR004869">
    <property type="entry name" value="MMPL_dom"/>
</dbReference>